<name>H0E8V6_9ACTN</name>
<accession>H0E8V6</accession>
<dbReference type="Proteomes" id="UP000005143">
    <property type="component" value="Unassembled WGS sequence"/>
</dbReference>
<evidence type="ECO:0000313" key="1">
    <source>
        <dbReference type="EMBL" id="EHN09911.1"/>
    </source>
</evidence>
<evidence type="ECO:0000313" key="2">
    <source>
        <dbReference type="Proteomes" id="UP000005143"/>
    </source>
</evidence>
<gene>
    <name evidence="1" type="ORF">PAI11_32700</name>
</gene>
<dbReference type="AlphaFoldDB" id="H0E8V6"/>
<organism evidence="1 2">
    <name type="scientific">Patulibacter medicamentivorans</name>
    <dbReference type="NCBI Taxonomy" id="1097667"/>
    <lineage>
        <taxon>Bacteria</taxon>
        <taxon>Bacillati</taxon>
        <taxon>Actinomycetota</taxon>
        <taxon>Thermoleophilia</taxon>
        <taxon>Solirubrobacterales</taxon>
        <taxon>Patulibacteraceae</taxon>
        <taxon>Patulibacter</taxon>
    </lineage>
</organism>
<comment type="caution">
    <text evidence="1">The sequence shown here is derived from an EMBL/GenBank/DDBJ whole genome shotgun (WGS) entry which is preliminary data.</text>
</comment>
<reference evidence="1 2" key="1">
    <citation type="journal article" date="2013" name="Biodegradation">
        <title>Quantitative proteomic analysis of ibuprofen-degrading Patulibacter sp. strain I11.</title>
        <authorList>
            <person name="Almeida B."/>
            <person name="Kjeldal H."/>
            <person name="Lolas I."/>
            <person name="Knudsen A.D."/>
            <person name="Carvalho G."/>
            <person name="Nielsen K.L."/>
            <person name="Barreto Crespo M.T."/>
            <person name="Stensballe A."/>
            <person name="Nielsen J.L."/>
        </authorList>
    </citation>
    <scope>NUCLEOTIDE SEQUENCE [LARGE SCALE GENOMIC DNA]</scope>
    <source>
        <strain evidence="1 2">I11</strain>
    </source>
</reference>
<dbReference type="InterPro" id="IPR036025">
    <property type="entry name" value="RtcB-like_sf"/>
</dbReference>
<protein>
    <submittedName>
        <fullName evidence="1">Uncharacterized protein</fullName>
    </submittedName>
</protein>
<keyword evidence="2" id="KW-1185">Reference proteome</keyword>
<proteinExistence type="predicted"/>
<dbReference type="SUPFAM" id="SSF103365">
    <property type="entry name" value="Hypothetical protein PH1602"/>
    <property type="match status" value="1"/>
</dbReference>
<dbReference type="EMBL" id="AGUD01000247">
    <property type="protein sequence ID" value="EHN09911.1"/>
    <property type="molecule type" value="Genomic_DNA"/>
</dbReference>
<dbReference type="RefSeq" id="WP_007577172.1">
    <property type="nucleotide sequence ID" value="NZ_AGUD01000247.1"/>
</dbReference>
<dbReference type="GO" id="GO:0006396">
    <property type="term" value="P:RNA processing"/>
    <property type="evidence" value="ECO:0007669"/>
    <property type="project" value="InterPro"/>
</dbReference>
<sequence length="63" mass="6485">MTQIPITVRGDVDERAVRQLERCAQAGDAIAGVLCADGHVGYSQPIGGALAYPDPRGSAPHVG</sequence>